<feature type="region of interest" description="Disordered" evidence="1">
    <location>
        <begin position="116"/>
        <end position="144"/>
    </location>
</feature>
<dbReference type="InterPro" id="IPR042099">
    <property type="entry name" value="ANL_N_sf"/>
</dbReference>
<evidence type="ECO:0000256" key="1">
    <source>
        <dbReference type="SAM" id="MobiDB-lite"/>
    </source>
</evidence>
<accession>A0A6L5X2K5</accession>
<dbReference type="InterPro" id="IPR045851">
    <property type="entry name" value="AMP-bd_C_sf"/>
</dbReference>
<sequence length="550" mass="61302">MKNVLEYLEQTAERFPEKRAVTDPEGSLTFAGLLEKARQAGTYLARYTSPGQPVGIYMSKSKDAYAAMLGIVYAGCFSVFLNTEQGTLRLRKMVETSGLSIVLTDRPGEAAQTFCPEENDRAGTEDGESGAVQPGDTESECAESGCVRNSGRNRARLRFLDIAKALSTEADSAALDAVRARQTDTDPLYCNFTSGSTGTPKGVLVSHRSVIDFMNYFPELFHITKDDVIGNQAPFDFDVSVKDIYSSLKTGAELVLIPRKYFTVITNLLDYLDEKKVTTLTWAVSALCLVVQFKGFTYKVPSSIRRVLFSGEVMPERFLRAWMEQYPDAEFVNLYGPSEITCNCTYYRVPGVADALSGKPLPIGVPFPNEKVFLLDEKGRRITESGRSGEICVSGSCLALGYLNAPEATRKAFCQSPLETRFPEQMYRTGDLGYYREDGQLCFSGRADFQIKLFGHRIELEEVEGALNTAHGVERGFCVFNREKNRLEACYCGQAEPRALKGELLKLLPQYMVPSRFHHVQEIPLTDHGKMDRRRVLEQLGEGAKEEHKV</sequence>
<evidence type="ECO:0000313" key="4">
    <source>
        <dbReference type="Proteomes" id="UP000481852"/>
    </source>
</evidence>
<dbReference type="CDD" id="cd05930">
    <property type="entry name" value="A_NRPS"/>
    <property type="match status" value="1"/>
</dbReference>
<dbReference type="PANTHER" id="PTHR45527">
    <property type="entry name" value="NONRIBOSOMAL PEPTIDE SYNTHETASE"/>
    <property type="match status" value="1"/>
</dbReference>
<dbReference type="EMBL" id="VULZ01000001">
    <property type="protein sequence ID" value="MSS13727.1"/>
    <property type="molecule type" value="Genomic_DNA"/>
</dbReference>
<dbReference type="GO" id="GO:0031177">
    <property type="term" value="F:phosphopantetheine binding"/>
    <property type="evidence" value="ECO:0007669"/>
    <property type="project" value="TreeGrafter"/>
</dbReference>
<keyword evidence="4" id="KW-1185">Reference proteome</keyword>
<gene>
    <name evidence="3" type="ORF">FYJ35_01475</name>
</gene>
<dbReference type="Proteomes" id="UP000481852">
    <property type="component" value="Unassembled WGS sequence"/>
</dbReference>
<dbReference type="PANTHER" id="PTHR45527:SF1">
    <property type="entry name" value="FATTY ACID SYNTHASE"/>
    <property type="match status" value="1"/>
</dbReference>
<dbReference type="AlphaFoldDB" id="A0A6L5X2K5"/>
<evidence type="ECO:0000313" key="3">
    <source>
        <dbReference type="EMBL" id="MSS13727.1"/>
    </source>
</evidence>
<dbReference type="GO" id="GO:0005737">
    <property type="term" value="C:cytoplasm"/>
    <property type="evidence" value="ECO:0007669"/>
    <property type="project" value="TreeGrafter"/>
</dbReference>
<organism evidence="3 4">
    <name type="scientific">Porcincola intestinalis</name>
    <dbReference type="NCBI Taxonomy" id="2606632"/>
    <lineage>
        <taxon>Bacteria</taxon>
        <taxon>Bacillati</taxon>
        <taxon>Bacillota</taxon>
        <taxon>Clostridia</taxon>
        <taxon>Lachnospirales</taxon>
        <taxon>Lachnospiraceae</taxon>
        <taxon>Porcincola</taxon>
    </lineage>
</organism>
<reference evidence="3 4" key="1">
    <citation type="submission" date="2019-08" db="EMBL/GenBank/DDBJ databases">
        <title>In-depth cultivation of the pig gut microbiome towards novel bacterial diversity and tailored functional studies.</title>
        <authorList>
            <person name="Wylensek D."/>
            <person name="Hitch T.C.A."/>
            <person name="Clavel T."/>
        </authorList>
    </citation>
    <scope>NUCLEOTIDE SEQUENCE [LARGE SCALE GENOMIC DNA]</scope>
    <source>
        <strain evidence="3 4">Oil+RF-744-WCA-WT-11</strain>
    </source>
</reference>
<dbReference type="SUPFAM" id="SSF56801">
    <property type="entry name" value="Acetyl-CoA synthetase-like"/>
    <property type="match status" value="1"/>
</dbReference>
<protein>
    <submittedName>
        <fullName evidence="3">Amino acid adenylation domain-containing protein</fullName>
    </submittedName>
</protein>
<dbReference type="GO" id="GO:0044550">
    <property type="term" value="P:secondary metabolite biosynthetic process"/>
    <property type="evidence" value="ECO:0007669"/>
    <property type="project" value="TreeGrafter"/>
</dbReference>
<dbReference type="Pfam" id="PF00501">
    <property type="entry name" value="AMP-binding"/>
    <property type="match status" value="1"/>
</dbReference>
<dbReference type="Gene3D" id="3.30.300.30">
    <property type="match status" value="1"/>
</dbReference>
<dbReference type="RefSeq" id="WP_154522095.1">
    <property type="nucleotide sequence ID" value="NZ_VULZ01000001.1"/>
</dbReference>
<dbReference type="GO" id="GO:0043041">
    <property type="term" value="P:amino acid activation for nonribosomal peptide biosynthetic process"/>
    <property type="evidence" value="ECO:0007669"/>
    <property type="project" value="TreeGrafter"/>
</dbReference>
<feature type="domain" description="AMP-dependent synthetase/ligase" evidence="2">
    <location>
        <begin position="8"/>
        <end position="403"/>
    </location>
</feature>
<comment type="caution">
    <text evidence="3">The sequence shown here is derived from an EMBL/GenBank/DDBJ whole genome shotgun (WGS) entry which is preliminary data.</text>
</comment>
<evidence type="ECO:0000259" key="2">
    <source>
        <dbReference type="Pfam" id="PF00501"/>
    </source>
</evidence>
<name>A0A6L5X2K5_9FIRM</name>
<dbReference type="InterPro" id="IPR000873">
    <property type="entry name" value="AMP-dep_synth/lig_dom"/>
</dbReference>
<proteinExistence type="predicted"/>
<dbReference type="Gene3D" id="3.40.50.12780">
    <property type="entry name" value="N-terminal domain of ligase-like"/>
    <property type="match status" value="1"/>
</dbReference>